<evidence type="ECO:0000313" key="2">
    <source>
        <dbReference type="Proteomes" id="UP000078516"/>
    </source>
</evidence>
<keyword evidence="2" id="KW-1185">Reference proteome</keyword>
<protein>
    <submittedName>
        <fullName evidence="1">Uncharacterized protein</fullName>
    </submittedName>
</protein>
<accession>A0A179EQA9</accession>
<dbReference type="Pfam" id="PF08858">
    <property type="entry name" value="IDEAL"/>
    <property type="match status" value="1"/>
</dbReference>
<dbReference type="Gene3D" id="4.10.810.10">
    <property type="entry name" value="Virus Scaffolding Protein, Chain A"/>
    <property type="match status" value="1"/>
</dbReference>
<gene>
    <name evidence="1" type="ORF">A6E74_10470</name>
</gene>
<organism evidence="1 2">
    <name type="scientific">Enterococcus thailandicus</name>
    <dbReference type="NCBI Taxonomy" id="417368"/>
    <lineage>
        <taxon>Bacteria</taxon>
        <taxon>Bacillati</taxon>
        <taxon>Bacillota</taxon>
        <taxon>Bacilli</taxon>
        <taxon>Lactobacillales</taxon>
        <taxon>Enterococcaceae</taxon>
        <taxon>Enterococcus</taxon>
    </lineage>
</organism>
<dbReference type="EMBL" id="LWMN01000016">
    <property type="protein sequence ID" value="OAQ55013.1"/>
    <property type="molecule type" value="Genomic_DNA"/>
</dbReference>
<sequence length="191" mass="22320">MFINVREKKNFLTWMVNHVSFSRREVFWILNYLSNHEAILKNVHFVEGADQTTRGLQISDLSVAGEPMKLFLKGKVFTDTDQIFHEIRLNRTEPLYMECFFEDAWQTSEYLSILEDNPFATWDLTIAEEETEAVERYFHAKEQEAQLKMLYAQIDQALEDGNKDAFLKLSDEVNRQILADAQRASNKNGVS</sequence>
<comment type="caution">
    <text evidence="1">The sequence shown here is derived from an EMBL/GenBank/DDBJ whole genome shotgun (WGS) entry which is preliminary data.</text>
</comment>
<dbReference type="Proteomes" id="UP000078516">
    <property type="component" value="Unassembled WGS sequence"/>
</dbReference>
<dbReference type="GeneID" id="77486880"/>
<dbReference type="Gene3D" id="3.40.1530.30">
    <property type="entry name" value="Uncharacterised family UPF0302, N-terminal domain"/>
    <property type="match status" value="1"/>
</dbReference>
<dbReference type="InterPro" id="IPR014963">
    <property type="entry name" value="UPF0302_N"/>
</dbReference>
<dbReference type="RefSeq" id="WP_067484936.1">
    <property type="nucleotide sequence ID" value="NZ_BSWU01000010.1"/>
</dbReference>
<dbReference type="SMART" id="SM00914">
    <property type="entry name" value="IDEAL"/>
    <property type="match status" value="1"/>
</dbReference>
<reference evidence="1 2" key="1">
    <citation type="submission" date="2016-04" db="EMBL/GenBank/DDBJ databases">
        <title>Draft genome of an Enterococcus thailandicus strain isolated from bovine feces.</title>
        <authorList>
            <person name="Beukers A.G."/>
            <person name="Zaheer R."/>
            <person name="Goji N."/>
            <person name="Cook S.R."/>
            <person name="Amoako K."/>
            <person name="Chaves A.V."/>
            <person name="Ward M.P."/>
            <person name="Mcallister T.A."/>
        </authorList>
    </citation>
    <scope>NUCLEOTIDE SEQUENCE [LARGE SCALE GENOMIC DNA]</scope>
    <source>
        <strain evidence="1 2">F0711D 46</strain>
    </source>
</reference>
<name>A0A179EQA9_ENTTH</name>
<dbReference type="PIRSF" id="PIRSF007165">
    <property type="entry name" value="UCP007165"/>
    <property type="match status" value="1"/>
</dbReference>
<dbReference type="KEGG" id="eth:CK496_04435"/>
<dbReference type="AlphaFoldDB" id="A0A179EQA9"/>
<evidence type="ECO:0000313" key="1">
    <source>
        <dbReference type="EMBL" id="OAQ55013.1"/>
    </source>
</evidence>
<dbReference type="InterPro" id="IPR027393">
    <property type="entry name" value="Virus_scaffolding_prot_C"/>
</dbReference>
<dbReference type="InterPro" id="IPR038091">
    <property type="entry name" value="UPF0302_N_sf"/>
</dbReference>
<dbReference type="Pfam" id="PF08864">
    <property type="entry name" value="UPF0302"/>
    <property type="match status" value="1"/>
</dbReference>
<proteinExistence type="predicted"/>
<dbReference type="InterPro" id="IPR014957">
    <property type="entry name" value="IDEAL_dom"/>
</dbReference>
<dbReference type="InterPro" id="IPR011188">
    <property type="entry name" value="UPF0302"/>
</dbReference>
<dbReference type="NCBIfam" id="NF002965">
    <property type="entry name" value="PRK03636.1"/>
    <property type="match status" value="1"/>
</dbReference>